<organism evidence="2 3">
    <name type="scientific">Portunus trituberculatus</name>
    <name type="common">Swimming crab</name>
    <name type="synonym">Neptunus trituberculatus</name>
    <dbReference type="NCBI Taxonomy" id="210409"/>
    <lineage>
        <taxon>Eukaryota</taxon>
        <taxon>Metazoa</taxon>
        <taxon>Ecdysozoa</taxon>
        <taxon>Arthropoda</taxon>
        <taxon>Crustacea</taxon>
        <taxon>Multicrustacea</taxon>
        <taxon>Malacostraca</taxon>
        <taxon>Eumalacostraca</taxon>
        <taxon>Eucarida</taxon>
        <taxon>Decapoda</taxon>
        <taxon>Pleocyemata</taxon>
        <taxon>Brachyura</taxon>
        <taxon>Eubrachyura</taxon>
        <taxon>Portunoidea</taxon>
        <taxon>Portunidae</taxon>
        <taxon>Portuninae</taxon>
        <taxon>Portunus</taxon>
    </lineage>
</organism>
<evidence type="ECO:0000313" key="3">
    <source>
        <dbReference type="Proteomes" id="UP000324222"/>
    </source>
</evidence>
<comment type="caution">
    <text evidence="2">The sequence shown here is derived from an EMBL/GenBank/DDBJ whole genome shotgun (WGS) entry which is preliminary data.</text>
</comment>
<evidence type="ECO:0000313" key="2">
    <source>
        <dbReference type="EMBL" id="MPC67883.1"/>
    </source>
</evidence>
<sequence length="39" mass="4695">MRRKREEVLHSLEGKEEEEEEEEGEEEESVKDACFSRLL</sequence>
<feature type="compositionally biased region" description="Basic and acidic residues" evidence="1">
    <location>
        <begin position="1"/>
        <end position="14"/>
    </location>
</feature>
<keyword evidence="3" id="KW-1185">Reference proteome</keyword>
<dbReference type="Proteomes" id="UP000324222">
    <property type="component" value="Unassembled WGS sequence"/>
</dbReference>
<evidence type="ECO:0000256" key="1">
    <source>
        <dbReference type="SAM" id="MobiDB-lite"/>
    </source>
</evidence>
<protein>
    <submittedName>
        <fullName evidence="2">Uncharacterized protein</fullName>
    </submittedName>
</protein>
<proteinExistence type="predicted"/>
<gene>
    <name evidence="2" type="ORF">E2C01_062069</name>
</gene>
<reference evidence="2 3" key="1">
    <citation type="submission" date="2019-05" db="EMBL/GenBank/DDBJ databases">
        <title>Another draft genome of Portunus trituberculatus and its Hox gene families provides insights of decapod evolution.</title>
        <authorList>
            <person name="Jeong J.-H."/>
            <person name="Song I."/>
            <person name="Kim S."/>
            <person name="Choi T."/>
            <person name="Kim D."/>
            <person name="Ryu S."/>
            <person name="Kim W."/>
        </authorList>
    </citation>
    <scope>NUCLEOTIDE SEQUENCE [LARGE SCALE GENOMIC DNA]</scope>
    <source>
        <tissue evidence="2">Muscle</tissue>
    </source>
</reference>
<feature type="compositionally biased region" description="Acidic residues" evidence="1">
    <location>
        <begin position="15"/>
        <end position="29"/>
    </location>
</feature>
<dbReference type="EMBL" id="VSRR010026912">
    <property type="protein sequence ID" value="MPC67883.1"/>
    <property type="molecule type" value="Genomic_DNA"/>
</dbReference>
<name>A0A5B7HCL9_PORTR</name>
<accession>A0A5B7HCL9</accession>
<feature type="region of interest" description="Disordered" evidence="1">
    <location>
        <begin position="1"/>
        <end position="39"/>
    </location>
</feature>
<dbReference type="AlphaFoldDB" id="A0A5B7HCL9"/>